<dbReference type="SUPFAM" id="SSF56672">
    <property type="entry name" value="DNA/RNA polymerases"/>
    <property type="match status" value="1"/>
</dbReference>
<dbReference type="PROSITE" id="PS50878">
    <property type="entry name" value="RT_POL"/>
    <property type="match status" value="1"/>
</dbReference>
<dbReference type="PANTHER" id="PTHR33332">
    <property type="entry name" value="REVERSE TRANSCRIPTASE DOMAIN-CONTAINING PROTEIN"/>
    <property type="match status" value="1"/>
</dbReference>
<dbReference type="AlphaFoldDB" id="A0A803TPZ2"/>
<dbReference type="CDD" id="cd01650">
    <property type="entry name" value="RT_nLTR_like"/>
    <property type="match status" value="1"/>
</dbReference>
<keyword evidence="3" id="KW-1185">Reference proteome</keyword>
<feature type="domain" description="Reverse transcriptase" evidence="1">
    <location>
        <begin position="1"/>
        <end position="222"/>
    </location>
</feature>
<dbReference type="GeneTree" id="ENSGT01150000286962"/>
<dbReference type="Proteomes" id="UP000001646">
    <property type="component" value="Chromosome 4"/>
</dbReference>
<dbReference type="Ensembl" id="ENSACAT00000047868.1">
    <property type="protein sequence ID" value="ENSACAP00000037282.1"/>
    <property type="gene ID" value="ENSACAG00000041491.1"/>
</dbReference>
<evidence type="ECO:0000259" key="1">
    <source>
        <dbReference type="PROSITE" id="PS50878"/>
    </source>
</evidence>
<dbReference type="InParanoid" id="A0A803TPZ2"/>
<dbReference type="Pfam" id="PF00078">
    <property type="entry name" value="RVT_1"/>
    <property type="match status" value="1"/>
</dbReference>
<dbReference type="InterPro" id="IPR000477">
    <property type="entry name" value="RT_dom"/>
</dbReference>
<protein>
    <recommendedName>
        <fullName evidence="1">Reverse transcriptase domain-containing protein</fullName>
    </recommendedName>
</protein>
<reference evidence="2" key="3">
    <citation type="submission" date="2025-09" db="UniProtKB">
        <authorList>
            <consortium name="Ensembl"/>
        </authorList>
    </citation>
    <scope>IDENTIFICATION</scope>
</reference>
<dbReference type="InterPro" id="IPR043502">
    <property type="entry name" value="DNA/RNA_pol_sf"/>
</dbReference>
<name>A0A803TPZ2_ANOCA</name>
<reference evidence="2" key="2">
    <citation type="submission" date="2025-08" db="UniProtKB">
        <authorList>
            <consortium name="Ensembl"/>
        </authorList>
    </citation>
    <scope>IDENTIFICATION</scope>
</reference>
<sequence>MVASQLQGFFEETDYLDPAQSSFRPGHGTEMALVSLVDDLRRELDSGSVSLLVFLDLSAAFDTVDHGCLAGMGLGGTVLQWLQSFLEDRTQKVLIWDSCSTPQPSSCEVPQGSVLSPLLFNNYMKPLGEIIQSFGVQCHLYADDVQLYHSFFSASKEAVQILNQCLAAVSDWMRKNKLKLNPDNTEVLLVSRKAEQGIGLQPVLDGVTLPLKAQVRSLGVLLDSLLSLEPQVSAVARGAFEQLKLGRQLCLYLGKPDLAMVVQALVTSRLDYCNTLYVRLPLKTVWKLVQRFAARLLTGAPFREHTTPLLKQLHWLPVSYQAQFKVLDLAYKTLNGSGPTYLSERISPYGPSRRLRSSSEALLSVPPPSQVRLVGTRDRVFSVVAVELLAKGD</sequence>
<proteinExistence type="predicted"/>
<evidence type="ECO:0000313" key="2">
    <source>
        <dbReference type="Ensembl" id="ENSACAP00000037282.1"/>
    </source>
</evidence>
<reference evidence="2 3" key="1">
    <citation type="submission" date="2009-12" db="EMBL/GenBank/DDBJ databases">
        <title>The Genome Sequence of Anolis carolinensis (Green Anole Lizard).</title>
        <authorList>
            <consortium name="The Genome Sequencing Platform"/>
            <person name="Di Palma F."/>
            <person name="Alfoldi J."/>
            <person name="Heiman D."/>
            <person name="Young S."/>
            <person name="Grabherr M."/>
            <person name="Johnson J."/>
            <person name="Lander E.S."/>
            <person name="Lindblad-Toh K."/>
        </authorList>
    </citation>
    <scope>NUCLEOTIDE SEQUENCE [LARGE SCALE GENOMIC DNA]</scope>
    <source>
        <strain evidence="2 3">JBL SC #1</strain>
    </source>
</reference>
<organism evidence="2 3">
    <name type="scientific">Anolis carolinensis</name>
    <name type="common">Green anole</name>
    <name type="synonym">American chameleon</name>
    <dbReference type="NCBI Taxonomy" id="28377"/>
    <lineage>
        <taxon>Eukaryota</taxon>
        <taxon>Metazoa</taxon>
        <taxon>Chordata</taxon>
        <taxon>Craniata</taxon>
        <taxon>Vertebrata</taxon>
        <taxon>Euteleostomi</taxon>
        <taxon>Lepidosauria</taxon>
        <taxon>Squamata</taxon>
        <taxon>Bifurcata</taxon>
        <taxon>Unidentata</taxon>
        <taxon>Episquamata</taxon>
        <taxon>Toxicofera</taxon>
        <taxon>Iguania</taxon>
        <taxon>Dactyloidae</taxon>
        <taxon>Anolis</taxon>
    </lineage>
</organism>
<accession>A0A803TPZ2</accession>
<evidence type="ECO:0000313" key="3">
    <source>
        <dbReference type="Proteomes" id="UP000001646"/>
    </source>
</evidence>